<keyword evidence="4" id="KW-1185">Reference proteome</keyword>
<feature type="region of interest" description="Disordered" evidence="1">
    <location>
        <begin position="181"/>
        <end position="200"/>
    </location>
</feature>
<evidence type="ECO:0000256" key="1">
    <source>
        <dbReference type="SAM" id="MobiDB-lite"/>
    </source>
</evidence>
<evidence type="ECO:0000313" key="4">
    <source>
        <dbReference type="Proteomes" id="UP001295423"/>
    </source>
</evidence>
<feature type="compositionally biased region" description="Polar residues" evidence="1">
    <location>
        <begin position="222"/>
        <end position="235"/>
    </location>
</feature>
<feature type="region of interest" description="Disordered" evidence="1">
    <location>
        <begin position="219"/>
        <end position="281"/>
    </location>
</feature>
<gene>
    <name evidence="3" type="ORF">CYCCA115_LOCUS5518</name>
</gene>
<feature type="compositionally biased region" description="Low complexity" evidence="1">
    <location>
        <begin position="181"/>
        <end position="190"/>
    </location>
</feature>
<dbReference type="EMBL" id="CAKOGP040000602">
    <property type="protein sequence ID" value="CAJ1937117.1"/>
    <property type="molecule type" value="Genomic_DNA"/>
</dbReference>
<accession>A0AAD2CKH7</accession>
<feature type="region of interest" description="Disordered" evidence="1">
    <location>
        <begin position="1"/>
        <end position="76"/>
    </location>
</feature>
<name>A0AAD2CKH7_9STRA</name>
<sequence length="281" mass="32154">MASSLLTGNVEFEDSGELSLSQDETDLPTIHESQSNDESSTSSVQLPSTPTQKNAILKWPSQKRERPKTKKRVSFDEAAIERKRGKVSRRPRRRRNVRVAASPLRDFVAVMVIFLFTALFSTLLRDAQRQAQEDFLNRKAQKGTLSSRRKRWQQRQKIQIQQPVEEESVETIIFDESFIVSSEQSSQSESQIEEEDNREVQRLLQTDDEDSVENVEDFVIQPSDSSEDTACNLETTDGEVPKDDTNLNTESSVHIHDESAYSEQKGEDTTDDIRTEERVEL</sequence>
<comment type="caution">
    <text evidence="3">The sequence shown here is derived from an EMBL/GenBank/DDBJ whole genome shotgun (WGS) entry which is preliminary data.</text>
</comment>
<keyword evidence="2" id="KW-0472">Membrane</keyword>
<evidence type="ECO:0000313" key="3">
    <source>
        <dbReference type="EMBL" id="CAJ1937117.1"/>
    </source>
</evidence>
<feature type="transmembrane region" description="Helical" evidence="2">
    <location>
        <begin position="99"/>
        <end position="120"/>
    </location>
</feature>
<feature type="compositionally biased region" description="Polar residues" evidence="1">
    <location>
        <begin position="44"/>
        <end position="54"/>
    </location>
</feature>
<dbReference type="Proteomes" id="UP001295423">
    <property type="component" value="Unassembled WGS sequence"/>
</dbReference>
<reference evidence="3" key="1">
    <citation type="submission" date="2023-08" db="EMBL/GenBank/DDBJ databases">
        <authorList>
            <person name="Audoor S."/>
            <person name="Bilcke G."/>
        </authorList>
    </citation>
    <scope>NUCLEOTIDE SEQUENCE</scope>
</reference>
<organism evidence="3 4">
    <name type="scientific">Cylindrotheca closterium</name>
    <dbReference type="NCBI Taxonomy" id="2856"/>
    <lineage>
        <taxon>Eukaryota</taxon>
        <taxon>Sar</taxon>
        <taxon>Stramenopiles</taxon>
        <taxon>Ochrophyta</taxon>
        <taxon>Bacillariophyta</taxon>
        <taxon>Bacillariophyceae</taxon>
        <taxon>Bacillariophycidae</taxon>
        <taxon>Bacillariales</taxon>
        <taxon>Bacillariaceae</taxon>
        <taxon>Cylindrotheca</taxon>
    </lineage>
</organism>
<feature type="compositionally biased region" description="Basic and acidic residues" evidence="1">
    <location>
        <begin position="253"/>
        <end position="281"/>
    </location>
</feature>
<dbReference type="AlphaFoldDB" id="A0AAD2CKH7"/>
<keyword evidence="2" id="KW-1133">Transmembrane helix</keyword>
<keyword evidence="2" id="KW-0812">Transmembrane</keyword>
<protein>
    <submittedName>
        <fullName evidence="3">Uncharacterized protein</fullName>
    </submittedName>
</protein>
<proteinExistence type="predicted"/>
<evidence type="ECO:0000256" key="2">
    <source>
        <dbReference type="SAM" id="Phobius"/>
    </source>
</evidence>